<proteinExistence type="predicted"/>
<accession>A0AAD6J3A2</accession>
<feature type="compositionally biased region" description="Basic and acidic residues" evidence="1">
    <location>
        <begin position="162"/>
        <end position="171"/>
    </location>
</feature>
<evidence type="ECO:0000313" key="4">
    <source>
        <dbReference type="Proteomes" id="UP001221413"/>
    </source>
</evidence>
<protein>
    <submittedName>
        <fullName evidence="3">Uncharacterized protein</fullName>
    </submittedName>
</protein>
<dbReference type="AlphaFoldDB" id="A0AAD6J3A2"/>
<feature type="compositionally biased region" description="Polar residues" evidence="1">
    <location>
        <begin position="119"/>
        <end position="134"/>
    </location>
</feature>
<evidence type="ECO:0000313" key="3">
    <source>
        <dbReference type="EMBL" id="KAJ6262997.1"/>
    </source>
</evidence>
<keyword evidence="4" id="KW-1185">Reference proteome</keyword>
<comment type="caution">
    <text evidence="3">The sequence shown here is derived from an EMBL/GenBank/DDBJ whole genome shotgun (WGS) entry which is preliminary data.</text>
</comment>
<organism evidence="3 4">
    <name type="scientific">Drechslerella dactyloides</name>
    <name type="common">Nematode-trapping fungus</name>
    <name type="synonym">Arthrobotrys dactyloides</name>
    <dbReference type="NCBI Taxonomy" id="74499"/>
    <lineage>
        <taxon>Eukaryota</taxon>
        <taxon>Fungi</taxon>
        <taxon>Dikarya</taxon>
        <taxon>Ascomycota</taxon>
        <taxon>Pezizomycotina</taxon>
        <taxon>Orbiliomycetes</taxon>
        <taxon>Orbiliales</taxon>
        <taxon>Orbiliaceae</taxon>
        <taxon>Drechslerella</taxon>
    </lineage>
</organism>
<name>A0AAD6J3A2_DREDA</name>
<sequence length="278" mass="32053">MAAVQWELINKLPSTVPRFDARTDRGIKDRLRINDEDIFHIKDVLDCIFENDKDLLDINFHDCTAAAHKLWRATVDDKLKKALEGRLMDRLDARDPYEVGYGLFQIARDRKNRKARTADQASTPRYSANFSDNDGITPPDGSLEVRWRTRIPQSSSPNGSFTDKEWSRKPDSPSYNKEHSRRSVTPSSRFSQQLREASSSSSREETPPPPGKRTNRRAKHRSEKHRSHRRLEEKPDDYCLKIIGVFVILIFVLLAMSHYKEPMQAGVEMVKSKCRISG</sequence>
<keyword evidence="2" id="KW-0472">Membrane</keyword>
<feature type="region of interest" description="Disordered" evidence="1">
    <location>
        <begin position="110"/>
        <end position="231"/>
    </location>
</feature>
<feature type="compositionally biased region" description="Basic residues" evidence="1">
    <location>
        <begin position="213"/>
        <end position="229"/>
    </location>
</feature>
<reference evidence="3" key="1">
    <citation type="submission" date="2023-01" db="EMBL/GenBank/DDBJ databases">
        <title>The chitinases involved in constricting ring structure development in the nematode-trapping fungus Drechslerella dactyloides.</title>
        <authorList>
            <person name="Wang R."/>
            <person name="Zhang L."/>
            <person name="Tang P."/>
            <person name="Li S."/>
            <person name="Liang L."/>
        </authorList>
    </citation>
    <scope>NUCLEOTIDE SEQUENCE</scope>
    <source>
        <strain evidence="3">YMF1.00031</strain>
    </source>
</reference>
<evidence type="ECO:0000256" key="2">
    <source>
        <dbReference type="SAM" id="Phobius"/>
    </source>
</evidence>
<dbReference type="Proteomes" id="UP001221413">
    <property type="component" value="Unassembled WGS sequence"/>
</dbReference>
<feature type="compositionally biased region" description="Polar residues" evidence="1">
    <location>
        <begin position="151"/>
        <end position="161"/>
    </location>
</feature>
<keyword evidence="2" id="KW-0812">Transmembrane</keyword>
<feature type="transmembrane region" description="Helical" evidence="2">
    <location>
        <begin position="238"/>
        <end position="259"/>
    </location>
</feature>
<dbReference type="EMBL" id="JAQGDS010000002">
    <property type="protein sequence ID" value="KAJ6262997.1"/>
    <property type="molecule type" value="Genomic_DNA"/>
</dbReference>
<feature type="compositionally biased region" description="Polar residues" evidence="1">
    <location>
        <begin position="183"/>
        <end position="197"/>
    </location>
</feature>
<gene>
    <name evidence="3" type="ORF">Dda_1555</name>
</gene>
<keyword evidence="2" id="KW-1133">Transmembrane helix</keyword>
<evidence type="ECO:0000256" key="1">
    <source>
        <dbReference type="SAM" id="MobiDB-lite"/>
    </source>
</evidence>